<organism evidence="2 3">
    <name type="scientific">Massilia eburnea</name>
    <dbReference type="NCBI Taxonomy" id="1776165"/>
    <lineage>
        <taxon>Bacteria</taxon>
        <taxon>Pseudomonadati</taxon>
        <taxon>Pseudomonadota</taxon>
        <taxon>Betaproteobacteria</taxon>
        <taxon>Burkholderiales</taxon>
        <taxon>Oxalobacteraceae</taxon>
        <taxon>Telluria group</taxon>
        <taxon>Massilia</taxon>
    </lineage>
</organism>
<proteinExistence type="predicted"/>
<evidence type="ECO:0000313" key="3">
    <source>
        <dbReference type="Proteomes" id="UP000472320"/>
    </source>
</evidence>
<reference evidence="2 3" key="1">
    <citation type="submission" date="2019-11" db="EMBL/GenBank/DDBJ databases">
        <title>Type strains purchased from KCTC, JCM and DSMZ.</title>
        <authorList>
            <person name="Lu H."/>
        </authorList>
    </citation>
    <scope>NUCLEOTIDE SEQUENCE [LARGE SCALE GENOMIC DNA]</scope>
    <source>
        <strain evidence="2 3">JCM 31587</strain>
    </source>
</reference>
<dbReference type="OrthoDB" id="9760040at2"/>
<dbReference type="InterPro" id="IPR010281">
    <property type="entry name" value="DUF885"/>
</dbReference>
<feature type="signal peptide" evidence="1">
    <location>
        <begin position="1"/>
        <end position="23"/>
    </location>
</feature>
<dbReference type="Proteomes" id="UP000472320">
    <property type="component" value="Unassembled WGS sequence"/>
</dbReference>
<name>A0A6L6QD19_9BURK</name>
<accession>A0A6L6QD19</accession>
<keyword evidence="3" id="KW-1185">Reference proteome</keyword>
<dbReference type="PANTHER" id="PTHR33361:SF16">
    <property type="entry name" value="DUF885 DOMAIN-CONTAINING PROTEIN"/>
    <property type="match status" value="1"/>
</dbReference>
<evidence type="ECO:0000313" key="2">
    <source>
        <dbReference type="EMBL" id="MTW09727.1"/>
    </source>
</evidence>
<dbReference type="Pfam" id="PF05960">
    <property type="entry name" value="DUF885"/>
    <property type="match status" value="1"/>
</dbReference>
<feature type="chain" id="PRO_5027001254" evidence="1">
    <location>
        <begin position="24"/>
        <end position="605"/>
    </location>
</feature>
<dbReference type="PANTHER" id="PTHR33361">
    <property type="entry name" value="GLR0591 PROTEIN"/>
    <property type="match status" value="1"/>
</dbReference>
<dbReference type="EMBL" id="WNKX01000002">
    <property type="protein sequence ID" value="MTW09727.1"/>
    <property type="molecule type" value="Genomic_DNA"/>
</dbReference>
<protein>
    <submittedName>
        <fullName evidence="2">DUF885 family protein</fullName>
    </submittedName>
</protein>
<gene>
    <name evidence="2" type="ORF">GM658_03855</name>
</gene>
<dbReference type="RefSeq" id="WP_155452680.1">
    <property type="nucleotide sequence ID" value="NZ_WNKX01000002.1"/>
</dbReference>
<keyword evidence="1" id="KW-0732">Signal</keyword>
<evidence type="ECO:0000256" key="1">
    <source>
        <dbReference type="SAM" id="SignalP"/>
    </source>
</evidence>
<comment type="caution">
    <text evidence="2">The sequence shown here is derived from an EMBL/GenBank/DDBJ whole genome shotgun (WGS) entry which is preliminary data.</text>
</comment>
<sequence length="605" mass="66729">MKHRITLGALAAAVLLAYAPVHANAAAAKPAVAEKASAKSSEAAKKQFWALADEYYDAIATFDPVGASQNGDNRFDDQLGTALWPATRAKQFDLYRAFTKRLHAIPRGKLNSGDRTSYDVMAYELKNYLASEPFPDHLLPIDQMSSMPVTLANFAGGDGAQPLTTVKEYEAYLSRLNQLPGWIDQAIVNMKEGMGKGITQPKALIEAALPQFQKLVSDTPEKNIYYTPVTKFPASFSDADKQRLSAAYRATVADKLNPALSKLSTFIEKEYLPACRTSTGWSALPNGAAWYKVRIADSTTTSKGAEEIHQTGLREVARIQAEYAKLGPKLGYNGPAAGLPTWVAQQPKFFPFKTEDEVQAVYRKLNDVLDTKLPSMFTLIPKAKLDLRLEPELSRDTASDHYTAPALDGSRPGVFWSVVTDPTKYGSPGMTTLFLHEGKPGHHFHIALMQELDMPKFRKFGGNNAFTEGWALYAETLGKEMGLFEDPAQYFGHLNDEMLRAVRLVVDTGMHAKGWTREQSIKYMTETLGDESVARNQTERYMAWPAQALSYKTGALKIQELRAKAEKALGSKFTLAKFHAIVLGDGTLPLALLETKVDAWIAATR</sequence>
<dbReference type="AlphaFoldDB" id="A0A6L6QD19"/>